<proteinExistence type="predicted"/>
<feature type="domain" description="J" evidence="2">
    <location>
        <begin position="5"/>
        <end position="72"/>
    </location>
</feature>
<dbReference type="Pfam" id="PF00226">
    <property type="entry name" value="DnaJ"/>
    <property type="match status" value="1"/>
</dbReference>
<dbReference type="InterPro" id="IPR050817">
    <property type="entry name" value="DjlA_DnaK_co-chaperone"/>
</dbReference>
<dbReference type="SUPFAM" id="SSF48452">
    <property type="entry name" value="TPR-like"/>
    <property type="match status" value="1"/>
</dbReference>
<dbReference type="RefSeq" id="WP_264322407.1">
    <property type="nucleotide sequence ID" value="NZ_JADEXN010000321.1"/>
</dbReference>
<dbReference type="Proteomes" id="UP000621799">
    <property type="component" value="Unassembled WGS sequence"/>
</dbReference>
<evidence type="ECO:0000313" key="3">
    <source>
        <dbReference type="EMBL" id="MBE9042236.1"/>
    </source>
</evidence>
<dbReference type="PROSITE" id="PS50076">
    <property type="entry name" value="DNAJ_2"/>
    <property type="match status" value="1"/>
</dbReference>
<accession>A0A928ZB27</accession>
<dbReference type="EMBL" id="JADEXN010000321">
    <property type="protein sequence ID" value="MBE9042236.1"/>
    <property type="molecule type" value="Genomic_DNA"/>
</dbReference>
<dbReference type="InterPro" id="IPR001623">
    <property type="entry name" value="DnaJ_domain"/>
</dbReference>
<dbReference type="PRINTS" id="PR00625">
    <property type="entry name" value="JDOMAIN"/>
</dbReference>
<dbReference type="CDD" id="cd06257">
    <property type="entry name" value="DnaJ"/>
    <property type="match status" value="1"/>
</dbReference>
<dbReference type="InterPro" id="IPR036869">
    <property type="entry name" value="J_dom_sf"/>
</dbReference>
<feature type="region of interest" description="Disordered" evidence="1">
    <location>
        <begin position="65"/>
        <end position="120"/>
    </location>
</feature>
<dbReference type="Gene3D" id="1.10.287.110">
    <property type="entry name" value="DnaJ domain"/>
    <property type="match status" value="1"/>
</dbReference>
<name>A0A928ZB27_9CYAN</name>
<evidence type="ECO:0000256" key="1">
    <source>
        <dbReference type="SAM" id="MobiDB-lite"/>
    </source>
</evidence>
<evidence type="ECO:0000313" key="4">
    <source>
        <dbReference type="Proteomes" id="UP000621799"/>
    </source>
</evidence>
<feature type="compositionally biased region" description="Low complexity" evidence="1">
    <location>
        <begin position="68"/>
        <end position="78"/>
    </location>
</feature>
<sequence length="221" mass="25662">MNVTDCYRVLGLKRNASLDQVKAAYRRLARQYHPDINPGDRYAHEKFIQLHQAYQVLLAAANFDRPASESPAPTPASTRGATPPTPKPPQKSSQNPPTKPKKTKISRQSKAPSFRDHPSLSDFEKQLKHRSYKQLQTLFGQKKFPRAIALIEGLASRLPQDTEIRQWQAVTYQRFGRHLIDRRTLSKARVYLKKSLRTDPHNRALWLEVERDFRRMENLLR</sequence>
<dbReference type="InterPro" id="IPR011990">
    <property type="entry name" value="TPR-like_helical_dom_sf"/>
</dbReference>
<gene>
    <name evidence="3" type="ORF">IQ235_15765</name>
</gene>
<reference evidence="3" key="1">
    <citation type="submission" date="2020-10" db="EMBL/GenBank/DDBJ databases">
        <authorList>
            <person name="Castelo-Branco R."/>
            <person name="Eusebio N."/>
            <person name="Adriana R."/>
            <person name="Vieira A."/>
            <person name="Brugerolle De Fraissinette N."/>
            <person name="Rezende De Castro R."/>
            <person name="Schneider M.P."/>
            <person name="Vasconcelos V."/>
            <person name="Leao P.N."/>
        </authorList>
    </citation>
    <scope>NUCLEOTIDE SEQUENCE</scope>
    <source>
        <strain evidence="3">LEGE 11467</strain>
    </source>
</reference>
<comment type="caution">
    <text evidence="3">The sequence shown here is derived from an EMBL/GenBank/DDBJ whole genome shotgun (WGS) entry which is preliminary data.</text>
</comment>
<dbReference type="SUPFAM" id="SSF46565">
    <property type="entry name" value="Chaperone J-domain"/>
    <property type="match status" value="1"/>
</dbReference>
<evidence type="ECO:0000259" key="2">
    <source>
        <dbReference type="PROSITE" id="PS50076"/>
    </source>
</evidence>
<organism evidence="3 4">
    <name type="scientific">Zarconia navalis LEGE 11467</name>
    <dbReference type="NCBI Taxonomy" id="1828826"/>
    <lineage>
        <taxon>Bacteria</taxon>
        <taxon>Bacillati</taxon>
        <taxon>Cyanobacteriota</taxon>
        <taxon>Cyanophyceae</taxon>
        <taxon>Oscillatoriophycideae</taxon>
        <taxon>Oscillatoriales</taxon>
        <taxon>Oscillatoriales incertae sedis</taxon>
        <taxon>Zarconia</taxon>
        <taxon>Zarconia navalis</taxon>
    </lineage>
</organism>
<dbReference type="PANTHER" id="PTHR24074">
    <property type="entry name" value="CO-CHAPERONE PROTEIN DJLA"/>
    <property type="match status" value="1"/>
</dbReference>
<dbReference type="AlphaFoldDB" id="A0A928ZB27"/>
<keyword evidence="4" id="KW-1185">Reference proteome</keyword>
<dbReference type="SMART" id="SM00271">
    <property type="entry name" value="DnaJ"/>
    <property type="match status" value="1"/>
</dbReference>
<protein>
    <submittedName>
        <fullName evidence="3">DnaJ domain-containing protein</fullName>
    </submittedName>
</protein>